<dbReference type="Proteomes" id="UP001153365">
    <property type="component" value="Unassembled WGS sequence"/>
</dbReference>
<keyword evidence="3" id="KW-1185">Reference proteome</keyword>
<evidence type="ECO:0000259" key="1">
    <source>
        <dbReference type="Pfam" id="PF11861"/>
    </source>
</evidence>
<sequence>LKDLIVLGKADFMQLLKWRVALRELLGIEEKSTVGEAPDKDVAEPLDKHFAMEQELLRLQQENVLKKKWEQRRLNEKRTWDVQQMQLQMTMPMDIGLEHADNEIFGLMNMENHE</sequence>
<gene>
    <name evidence="2" type="ORF">PPACK8108_LOCUS20324</name>
</gene>
<proteinExistence type="predicted"/>
<feature type="domain" description="DUF3381" evidence="1">
    <location>
        <begin position="1"/>
        <end position="81"/>
    </location>
</feature>
<feature type="non-terminal residue" evidence="2">
    <location>
        <position position="1"/>
    </location>
</feature>
<dbReference type="InterPro" id="IPR024576">
    <property type="entry name" value="rRNA_MeTfrase_Spb1_DUF3381"/>
</dbReference>
<dbReference type="EMBL" id="CALTRL010005743">
    <property type="protein sequence ID" value="CAH7685750.1"/>
    <property type="molecule type" value="Genomic_DNA"/>
</dbReference>
<reference evidence="2" key="1">
    <citation type="submission" date="2022-06" db="EMBL/GenBank/DDBJ databases">
        <authorList>
            <consortium name="SYNGENTA / RWTH Aachen University"/>
        </authorList>
    </citation>
    <scope>NUCLEOTIDE SEQUENCE</scope>
</reference>
<accession>A0AAV0BI01</accession>
<dbReference type="AlphaFoldDB" id="A0AAV0BI01"/>
<feature type="non-terminal residue" evidence="2">
    <location>
        <position position="114"/>
    </location>
</feature>
<protein>
    <recommendedName>
        <fullName evidence="1">DUF3381 domain-containing protein</fullName>
    </recommendedName>
</protein>
<evidence type="ECO:0000313" key="2">
    <source>
        <dbReference type="EMBL" id="CAH7685750.1"/>
    </source>
</evidence>
<organism evidence="2 3">
    <name type="scientific">Phakopsora pachyrhizi</name>
    <name type="common">Asian soybean rust disease fungus</name>
    <dbReference type="NCBI Taxonomy" id="170000"/>
    <lineage>
        <taxon>Eukaryota</taxon>
        <taxon>Fungi</taxon>
        <taxon>Dikarya</taxon>
        <taxon>Basidiomycota</taxon>
        <taxon>Pucciniomycotina</taxon>
        <taxon>Pucciniomycetes</taxon>
        <taxon>Pucciniales</taxon>
        <taxon>Phakopsoraceae</taxon>
        <taxon>Phakopsora</taxon>
    </lineage>
</organism>
<name>A0AAV0BI01_PHAPC</name>
<dbReference type="Pfam" id="PF11861">
    <property type="entry name" value="DUF3381"/>
    <property type="match status" value="1"/>
</dbReference>
<comment type="caution">
    <text evidence="2">The sequence shown here is derived from an EMBL/GenBank/DDBJ whole genome shotgun (WGS) entry which is preliminary data.</text>
</comment>
<evidence type="ECO:0000313" key="3">
    <source>
        <dbReference type="Proteomes" id="UP001153365"/>
    </source>
</evidence>